<dbReference type="OrthoDB" id="9808690at2"/>
<dbReference type="KEGG" id="bko:CKF48_08375"/>
<accession>A0A248TGK7</accession>
<evidence type="ECO:0000259" key="2">
    <source>
        <dbReference type="Pfam" id="PF07853"/>
    </source>
</evidence>
<gene>
    <name evidence="3" type="ORF">CKF48_08375</name>
</gene>
<dbReference type="Proteomes" id="UP000215137">
    <property type="component" value="Chromosome"/>
</dbReference>
<dbReference type="EMBL" id="CP022983">
    <property type="protein sequence ID" value="ASV67336.1"/>
    <property type="molecule type" value="Genomic_DNA"/>
</dbReference>
<keyword evidence="1" id="KW-0472">Membrane</keyword>
<name>A0A248TGK7_9BACI</name>
<proteinExistence type="predicted"/>
<keyword evidence="4" id="KW-1185">Reference proteome</keyword>
<dbReference type="AlphaFoldDB" id="A0A248TGK7"/>
<feature type="transmembrane region" description="Helical" evidence="1">
    <location>
        <begin position="59"/>
        <end position="79"/>
    </location>
</feature>
<dbReference type="RefSeq" id="WP_095370910.1">
    <property type="nucleotide sequence ID" value="NZ_CP022983.1"/>
</dbReference>
<evidence type="ECO:0000313" key="4">
    <source>
        <dbReference type="Proteomes" id="UP000215137"/>
    </source>
</evidence>
<reference evidence="3 4" key="1">
    <citation type="submission" date="2017-08" db="EMBL/GenBank/DDBJ databases">
        <title>Complete Genome Sequence of Bacillus kochii Oregon-R-modENCODE STRAIN BDGP4, isolated from Drosophila melanogaster gut.</title>
        <authorList>
            <person name="Wan K.H."/>
            <person name="Yu C."/>
            <person name="Park S."/>
            <person name="Hammonds A.S."/>
            <person name="Booth B.W."/>
            <person name="Celniker S.E."/>
        </authorList>
    </citation>
    <scope>NUCLEOTIDE SEQUENCE [LARGE SCALE GENOMIC DNA]</scope>
    <source>
        <strain evidence="3 4">BDGP4</strain>
    </source>
</reference>
<dbReference type="InterPro" id="IPR012867">
    <property type="entry name" value="DUF1648"/>
</dbReference>
<organism evidence="3 4">
    <name type="scientific">Cytobacillus kochii</name>
    <dbReference type="NCBI Taxonomy" id="859143"/>
    <lineage>
        <taxon>Bacteria</taxon>
        <taxon>Bacillati</taxon>
        <taxon>Bacillota</taxon>
        <taxon>Bacilli</taxon>
        <taxon>Bacillales</taxon>
        <taxon>Bacillaceae</taxon>
        <taxon>Cytobacillus</taxon>
    </lineage>
</organism>
<keyword evidence="1" id="KW-0812">Transmembrane</keyword>
<evidence type="ECO:0000256" key="1">
    <source>
        <dbReference type="SAM" id="Phobius"/>
    </source>
</evidence>
<feature type="transmembrane region" description="Helical" evidence="1">
    <location>
        <begin position="110"/>
        <end position="131"/>
    </location>
</feature>
<feature type="domain" description="DUF1648" evidence="2">
    <location>
        <begin position="23"/>
        <end position="69"/>
    </location>
</feature>
<feature type="transmembrane region" description="Helical" evidence="1">
    <location>
        <begin position="20"/>
        <end position="39"/>
    </location>
</feature>
<dbReference type="Pfam" id="PF07853">
    <property type="entry name" value="DUF1648"/>
    <property type="match status" value="1"/>
</dbReference>
<evidence type="ECO:0000313" key="3">
    <source>
        <dbReference type="EMBL" id="ASV67336.1"/>
    </source>
</evidence>
<keyword evidence="1" id="KW-1133">Transmembrane helix</keyword>
<protein>
    <recommendedName>
        <fullName evidence="2">DUF1648 domain-containing protein</fullName>
    </recommendedName>
</protein>
<sequence>MDRPVLKLPRTKWEWGCDILGLIVFIGSIVFLVVSWSAIPEQVPGHYNASGEVDRWGSKYELFILPIIGVFLWFMMGIFERFPHIHNYPARINESNAAAFYLTSRKMLNVIKNICLALFGFILIQSIRVALGWADSLGIWFLPVFLLATIVPIIFTLIKFSRIQ</sequence>
<feature type="transmembrane region" description="Helical" evidence="1">
    <location>
        <begin position="137"/>
        <end position="158"/>
    </location>
</feature>